<name>A0A0N4UET8_DRAME</name>
<organism evidence="4 6">
    <name type="scientific">Dracunculus medinensis</name>
    <name type="common">Guinea worm</name>
    <dbReference type="NCBI Taxonomy" id="318479"/>
    <lineage>
        <taxon>Eukaryota</taxon>
        <taxon>Metazoa</taxon>
        <taxon>Ecdysozoa</taxon>
        <taxon>Nematoda</taxon>
        <taxon>Chromadorea</taxon>
        <taxon>Rhabditida</taxon>
        <taxon>Spirurina</taxon>
        <taxon>Dracunculoidea</taxon>
        <taxon>Dracunculidae</taxon>
        <taxon>Dracunculus</taxon>
    </lineage>
</organism>
<reference evidence="6" key="1">
    <citation type="submission" date="2017-02" db="UniProtKB">
        <authorList>
            <consortium name="WormBaseParasite"/>
        </authorList>
    </citation>
    <scope>IDENTIFICATION</scope>
</reference>
<evidence type="ECO:0000256" key="1">
    <source>
        <dbReference type="SAM" id="Coils"/>
    </source>
</evidence>
<evidence type="ECO:0000256" key="2">
    <source>
        <dbReference type="SAM" id="MobiDB-lite"/>
    </source>
</evidence>
<keyword evidence="1" id="KW-0175">Coiled coil</keyword>
<dbReference type="EMBL" id="UYYG01000009">
    <property type="protein sequence ID" value="VDN50879.1"/>
    <property type="molecule type" value="Genomic_DNA"/>
</dbReference>
<dbReference type="Proteomes" id="UP000038040">
    <property type="component" value="Unplaced"/>
</dbReference>
<feature type="coiled-coil region" evidence="1">
    <location>
        <begin position="203"/>
        <end position="237"/>
    </location>
</feature>
<evidence type="ECO:0000313" key="5">
    <source>
        <dbReference type="Proteomes" id="UP000274756"/>
    </source>
</evidence>
<evidence type="ECO:0000313" key="6">
    <source>
        <dbReference type="WBParaSite" id="DME_0000591301-mRNA-1"/>
    </source>
</evidence>
<evidence type="ECO:0000313" key="4">
    <source>
        <dbReference type="Proteomes" id="UP000038040"/>
    </source>
</evidence>
<accession>A0A0N4UET8</accession>
<dbReference type="WBParaSite" id="DME_0000591301-mRNA-1">
    <property type="protein sequence ID" value="DME_0000591301-mRNA-1"/>
    <property type="gene ID" value="DME_0000591301"/>
</dbReference>
<evidence type="ECO:0000313" key="3">
    <source>
        <dbReference type="EMBL" id="VDN50879.1"/>
    </source>
</evidence>
<dbReference type="AlphaFoldDB" id="A0A0N4UET8"/>
<reference evidence="3 5" key="2">
    <citation type="submission" date="2018-11" db="EMBL/GenBank/DDBJ databases">
        <authorList>
            <consortium name="Pathogen Informatics"/>
        </authorList>
    </citation>
    <scope>NUCLEOTIDE SEQUENCE [LARGE SCALE GENOMIC DNA]</scope>
</reference>
<protein>
    <submittedName>
        <fullName evidence="3 6">Uncharacterized protein</fullName>
    </submittedName>
</protein>
<gene>
    <name evidence="3" type="ORF">DME_LOCUS852</name>
</gene>
<feature type="region of interest" description="Disordered" evidence="2">
    <location>
        <begin position="96"/>
        <end position="127"/>
    </location>
</feature>
<dbReference type="OrthoDB" id="5860225at2759"/>
<dbReference type="Proteomes" id="UP000274756">
    <property type="component" value="Unassembled WGS sequence"/>
</dbReference>
<sequence>MVACEYLLIFIYYDDLPIAYSTKSKNDAHFSVKCSSNPTWRSSKDGIYVGGTSWSRPSAPYSIITSPKKNKKVRSCPGGVSASSFKPSKVLFSRNGSTTQSDCNTVNNQKSENNNKTSEYGSCEQSPTNACEESNDKQSEIDCNGQSILIKIYDSEIRKLKRKIKDERLRFRDQVLILQNENDRLRFTLEKVDRSTSFLHRNLQYERHKNHNLRKKIRDLENLIKNLKYQLDSCRKDESVKQTCHVVGAGEALCVLTQSSGSLFDYETPQYNDPPDEIRNFRNKQLELELSEENESPWLWASVGKEDEIMEEHRKSPEDIKEDTRRNSRRLLRRSFSDSQVSKILAESEPFEILRGFSSPSTRRFRTRGEWLRGGLDTSFSSEEDVSTMELIERQLRRRGDCVRFIPPRRTVREATFRRYGRRERSALAEFDYLLDLSTDASAIASSPDYVSSKSQRRDLS</sequence>
<proteinExistence type="predicted"/>
<keyword evidence="5" id="KW-1185">Reference proteome</keyword>